<organism evidence="2 3">
    <name type="scientific">Cavenderia fasciculata</name>
    <name type="common">Slime mold</name>
    <name type="synonym">Dictyostelium fasciculatum</name>
    <dbReference type="NCBI Taxonomy" id="261658"/>
    <lineage>
        <taxon>Eukaryota</taxon>
        <taxon>Amoebozoa</taxon>
        <taxon>Evosea</taxon>
        <taxon>Eumycetozoa</taxon>
        <taxon>Dictyostelia</taxon>
        <taxon>Acytosteliales</taxon>
        <taxon>Cavenderiaceae</taxon>
        <taxon>Cavenderia</taxon>
    </lineage>
</organism>
<evidence type="ECO:0000313" key="2">
    <source>
        <dbReference type="EMBL" id="EGG18129.1"/>
    </source>
</evidence>
<evidence type="ECO:0000259" key="1">
    <source>
        <dbReference type="Pfam" id="PF18063"/>
    </source>
</evidence>
<protein>
    <recommendedName>
        <fullName evidence="1">Monalysin Pore-forming domain-containing protein</fullName>
    </recommendedName>
</protein>
<dbReference type="KEGG" id="dfa:DFA_06796"/>
<feature type="domain" description="Monalysin Pore-forming" evidence="1">
    <location>
        <begin position="126"/>
        <end position="183"/>
    </location>
</feature>
<proteinExistence type="predicted"/>
<accession>F4Q2A9</accession>
<dbReference type="AlphaFoldDB" id="F4Q2A9"/>
<dbReference type="RefSeq" id="XP_004366170.1">
    <property type="nucleotide sequence ID" value="XM_004366113.1"/>
</dbReference>
<dbReference type="EMBL" id="GL883020">
    <property type="protein sequence ID" value="EGG18129.1"/>
    <property type="molecule type" value="Genomic_DNA"/>
</dbReference>
<reference evidence="3" key="1">
    <citation type="journal article" date="2011" name="Genome Res.">
        <title>Phylogeny-wide analysis of social amoeba genomes highlights ancient origins for complex intercellular communication.</title>
        <authorList>
            <person name="Heidel A.J."/>
            <person name="Lawal H.M."/>
            <person name="Felder M."/>
            <person name="Schilde C."/>
            <person name="Helps N.R."/>
            <person name="Tunggal B."/>
            <person name="Rivero F."/>
            <person name="John U."/>
            <person name="Schleicher M."/>
            <person name="Eichinger L."/>
            <person name="Platzer M."/>
            <person name="Noegel A.A."/>
            <person name="Schaap P."/>
            <person name="Gloeckner G."/>
        </authorList>
    </citation>
    <scope>NUCLEOTIDE SEQUENCE [LARGE SCALE GENOMIC DNA]</scope>
    <source>
        <strain evidence="3">SH3</strain>
    </source>
</reference>
<feature type="domain" description="Monalysin Pore-forming" evidence="1">
    <location>
        <begin position="32"/>
        <end position="105"/>
    </location>
</feature>
<dbReference type="InterPro" id="IPR040927">
    <property type="entry name" value="PF_Monalysin"/>
</dbReference>
<dbReference type="GeneID" id="14870113"/>
<name>F4Q2A9_CACFS</name>
<gene>
    <name evidence="2" type="ORF">DFA_06796</name>
</gene>
<dbReference type="Pfam" id="PF18063">
    <property type="entry name" value="BB_PF"/>
    <property type="match status" value="2"/>
</dbReference>
<sequence>MKILFQTNYKSYKSFKVCDGNGPNEPFDLANSQIVSTELGVDQVIKGKNPIDQLVMLFELSKTEIEPNKYVYGKPIAIANRYLGRTTTSAPKSLLVKSWKGSALKETGGIVITVLVISTWQVKLRTIDLPNAGTYNIFQTIMVYGYRAEDENKWDYDFDCVYRDDVFAVPADQVVYETVGDSQIDGQKNNNE</sequence>
<dbReference type="Proteomes" id="UP000007797">
    <property type="component" value="Unassembled WGS sequence"/>
</dbReference>
<keyword evidence="3" id="KW-1185">Reference proteome</keyword>
<evidence type="ECO:0000313" key="3">
    <source>
        <dbReference type="Proteomes" id="UP000007797"/>
    </source>
</evidence>